<feature type="region of interest" description="Disordered" evidence="1">
    <location>
        <begin position="1"/>
        <end position="20"/>
    </location>
</feature>
<organism evidence="2 3">
    <name type="scientific">Fusarium heterosporum</name>
    <dbReference type="NCBI Taxonomy" id="42747"/>
    <lineage>
        <taxon>Eukaryota</taxon>
        <taxon>Fungi</taxon>
        <taxon>Dikarya</taxon>
        <taxon>Ascomycota</taxon>
        <taxon>Pezizomycotina</taxon>
        <taxon>Sordariomycetes</taxon>
        <taxon>Hypocreomycetidae</taxon>
        <taxon>Hypocreales</taxon>
        <taxon>Nectriaceae</taxon>
        <taxon>Fusarium</taxon>
        <taxon>Fusarium heterosporum species complex</taxon>
    </lineage>
</organism>
<dbReference type="OrthoDB" id="3789331at2759"/>
<comment type="caution">
    <text evidence="2">The sequence shown here is derived from an EMBL/GenBank/DDBJ whole genome shotgun (WGS) entry which is preliminary data.</text>
</comment>
<feature type="compositionally biased region" description="Basic and acidic residues" evidence="1">
    <location>
        <begin position="7"/>
        <end position="20"/>
    </location>
</feature>
<dbReference type="EMBL" id="JAAGWQ010000067">
    <property type="protein sequence ID" value="KAF5671435.1"/>
    <property type="molecule type" value="Genomic_DNA"/>
</dbReference>
<dbReference type="Proteomes" id="UP000567885">
    <property type="component" value="Unassembled WGS sequence"/>
</dbReference>
<evidence type="ECO:0000313" key="3">
    <source>
        <dbReference type="Proteomes" id="UP000567885"/>
    </source>
</evidence>
<protein>
    <submittedName>
        <fullName evidence="2">Uncharacterized protein</fullName>
    </submittedName>
</protein>
<sequence>MITKANNLRDRMQAQTDRNTRTADRIFQERDVLMDSAYEVLIDFVGDLLKYLNGSDEIGSGGVPALPIVVDSFKALAEYCEKVIDDENVEATESTQETGESNEIIGNIKALKVRIQSDMDGLDKAVSSANGIFDNLHNIHMDARRALDQAREKQSGIFYDIFGDGGIDSAVRTNELNEEERRHSADDAWNFWDRLKNIRSQFWSLPNTDTDSLINTLQSLSRDMQANYEKIGLARNTDKDCWVAARSLQYHVTTQTEYTSRDDALRHVFKLLHTINKTIDDDAHVKVFKETIEANIRGKLGEDKAEELHQEKKFLPLPEDLDF</sequence>
<keyword evidence="3" id="KW-1185">Reference proteome</keyword>
<proteinExistence type="predicted"/>
<name>A0A8H5WUH1_FUSHE</name>
<dbReference type="AlphaFoldDB" id="A0A8H5WUH1"/>
<evidence type="ECO:0000256" key="1">
    <source>
        <dbReference type="SAM" id="MobiDB-lite"/>
    </source>
</evidence>
<accession>A0A8H5WUH1</accession>
<reference evidence="2 3" key="1">
    <citation type="submission" date="2020-05" db="EMBL/GenBank/DDBJ databases">
        <title>Identification and distribution of gene clusters putatively required for synthesis of sphingolipid metabolism inhibitors in phylogenetically diverse species of the filamentous fungus Fusarium.</title>
        <authorList>
            <person name="Kim H.-S."/>
            <person name="Busman M."/>
            <person name="Brown D.W."/>
            <person name="Divon H."/>
            <person name="Uhlig S."/>
            <person name="Proctor R.H."/>
        </authorList>
    </citation>
    <scope>NUCLEOTIDE SEQUENCE [LARGE SCALE GENOMIC DNA]</scope>
    <source>
        <strain evidence="2 3">NRRL 20693</strain>
    </source>
</reference>
<evidence type="ECO:0000313" key="2">
    <source>
        <dbReference type="EMBL" id="KAF5671435.1"/>
    </source>
</evidence>
<gene>
    <name evidence="2" type="ORF">FHETE_4145</name>
</gene>